<keyword evidence="2" id="KW-1185">Reference proteome</keyword>
<dbReference type="Proteomes" id="UP000193450">
    <property type="component" value="Chromosome"/>
</dbReference>
<evidence type="ECO:0000313" key="1">
    <source>
        <dbReference type="EMBL" id="ARN73662.1"/>
    </source>
</evidence>
<accession>A0A1X9NB46</accession>
<dbReference type="AlphaFoldDB" id="A0A1X9NB46"/>
<dbReference type="STRING" id="716816.BST96_05730"/>
<name>A0A1X9NB46_9GAMM</name>
<proteinExistence type="predicted"/>
<dbReference type="Pfam" id="PF09523">
    <property type="entry name" value="DUF2390"/>
    <property type="match status" value="1"/>
</dbReference>
<evidence type="ECO:0000313" key="2">
    <source>
        <dbReference type="Proteomes" id="UP000193450"/>
    </source>
</evidence>
<dbReference type="EMBL" id="CP019343">
    <property type="protein sequence ID" value="ARN73662.1"/>
    <property type="molecule type" value="Genomic_DNA"/>
</dbReference>
<dbReference type="NCBIfam" id="TIGR02444">
    <property type="entry name" value="TIGR02444 family protein"/>
    <property type="match status" value="1"/>
</dbReference>
<dbReference type="KEGG" id="osg:BST96_05730"/>
<dbReference type="OrthoDB" id="5795846at2"/>
<protein>
    <submittedName>
        <fullName evidence="1">TIGR02444 family protein</fullName>
    </submittedName>
</protein>
<dbReference type="InterPro" id="IPR012659">
    <property type="entry name" value="CHP02444"/>
</dbReference>
<gene>
    <name evidence="1" type="ORF">BST96_05730</name>
</gene>
<organism evidence="1 2">
    <name type="scientific">Oceanicoccus sagamiensis</name>
    <dbReference type="NCBI Taxonomy" id="716816"/>
    <lineage>
        <taxon>Bacteria</taxon>
        <taxon>Pseudomonadati</taxon>
        <taxon>Pseudomonadota</taxon>
        <taxon>Gammaproteobacteria</taxon>
        <taxon>Cellvibrionales</taxon>
        <taxon>Spongiibacteraceae</taxon>
        <taxon>Oceanicoccus</taxon>
    </lineage>
</organism>
<reference evidence="1 2" key="1">
    <citation type="submission" date="2016-11" db="EMBL/GenBank/DDBJ databases">
        <title>Trade-off between light-utilization and light-protection in marine flavobacteria.</title>
        <authorList>
            <person name="Kumagai Y."/>
        </authorList>
    </citation>
    <scope>NUCLEOTIDE SEQUENCE [LARGE SCALE GENOMIC DNA]</scope>
    <source>
        <strain evidence="1 2">NBRC 107125</strain>
    </source>
</reference>
<sequence length="161" mass="18149">MEFTMQDSPFWQYSLTVYSRPGVEPLLIMLQDRYQADVNILLCCAWLGSQGQRISPEGLQSLLDLALPWQQQCVQPLRSVRRYLKGREDDHAFREQIKAIEVEAERRQQVLIAQQLQSLSVSSADPEVALSDNLDLYGSLLSPASQGSLSPSLSQLAELIK</sequence>